<dbReference type="Proteomes" id="UP001139125">
    <property type="component" value="Unassembled WGS sequence"/>
</dbReference>
<dbReference type="PANTHER" id="PTHR10695">
    <property type="entry name" value="DEPHOSPHO-COA KINASE-RELATED"/>
    <property type="match status" value="1"/>
</dbReference>
<dbReference type="NCBIfam" id="TIGR00152">
    <property type="entry name" value="dephospho-CoA kinase"/>
    <property type="match status" value="1"/>
</dbReference>
<dbReference type="GO" id="GO:0015937">
    <property type="term" value="P:coenzyme A biosynthetic process"/>
    <property type="evidence" value="ECO:0007669"/>
    <property type="project" value="UniProtKB-UniRule"/>
</dbReference>
<keyword evidence="5" id="KW-0963">Cytoplasm</keyword>
<comment type="pathway">
    <text evidence="5">Cofactor biosynthesis; coenzyme A biosynthesis; CoA from (R)-pantothenate: step 5/5.</text>
</comment>
<protein>
    <recommendedName>
        <fullName evidence="5 6">Dephospho-CoA kinase</fullName>
        <ecNumber evidence="5 6">2.7.1.24</ecNumber>
    </recommendedName>
    <alternativeName>
        <fullName evidence="5">Dephosphocoenzyme A kinase</fullName>
    </alternativeName>
</protein>
<gene>
    <name evidence="5 7" type="primary">coaE</name>
    <name evidence="7" type="ORF">NM125_13560</name>
</gene>
<dbReference type="PROSITE" id="PS51219">
    <property type="entry name" value="DPCK"/>
    <property type="match status" value="1"/>
</dbReference>
<dbReference type="GO" id="GO:0004140">
    <property type="term" value="F:dephospho-CoA kinase activity"/>
    <property type="evidence" value="ECO:0007669"/>
    <property type="project" value="UniProtKB-UniRule"/>
</dbReference>
<keyword evidence="8" id="KW-1185">Reference proteome</keyword>
<dbReference type="GO" id="GO:0005524">
    <property type="term" value="F:ATP binding"/>
    <property type="evidence" value="ECO:0007669"/>
    <property type="project" value="UniProtKB-UniRule"/>
</dbReference>
<evidence type="ECO:0000256" key="5">
    <source>
        <dbReference type="HAMAP-Rule" id="MF_00376"/>
    </source>
</evidence>
<comment type="caution">
    <text evidence="7">The sequence shown here is derived from an EMBL/GenBank/DDBJ whole genome shotgun (WGS) entry which is preliminary data.</text>
</comment>
<dbReference type="AlphaFoldDB" id="A0A9X2L5F3"/>
<dbReference type="SUPFAM" id="SSF52540">
    <property type="entry name" value="P-loop containing nucleoside triphosphate hydrolases"/>
    <property type="match status" value="1"/>
</dbReference>
<dbReference type="EC" id="2.7.1.24" evidence="5 6"/>
<comment type="catalytic activity">
    <reaction evidence="5">
        <text>3'-dephospho-CoA + ATP = ADP + CoA + H(+)</text>
        <dbReference type="Rhea" id="RHEA:18245"/>
        <dbReference type="ChEBI" id="CHEBI:15378"/>
        <dbReference type="ChEBI" id="CHEBI:30616"/>
        <dbReference type="ChEBI" id="CHEBI:57287"/>
        <dbReference type="ChEBI" id="CHEBI:57328"/>
        <dbReference type="ChEBI" id="CHEBI:456216"/>
        <dbReference type="EC" id="2.7.1.24"/>
    </reaction>
</comment>
<evidence type="ECO:0000256" key="2">
    <source>
        <dbReference type="ARBA" id="ARBA00022741"/>
    </source>
</evidence>
<dbReference type="HAMAP" id="MF_00376">
    <property type="entry name" value="Dephospho_CoA_kinase"/>
    <property type="match status" value="1"/>
</dbReference>
<evidence type="ECO:0000256" key="6">
    <source>
        <dbReference type="NCBIfam" id="TIGR00152"/>
    </source>
</evidence>
<keyword evidence="5 7" id="KW-0418">Kinase</keyword>
<keyword evidence="4 5" id="KW-0173">Coenzyme A biosynthesis</keyword>
<keyword evidence="3 5" id="KW-0067">ATP-binding</keyword>
<dbReference type="CDD" id="cd02022">
    <property type="entry name" value="DPCK"/>
    <property type="match status" value="1"/>
</dbReference>
<dbReference type="Pfam" id="PF01121">
    <property type="entry name" value="CoaE"/>
    <property type="match status" value="1"/>
</dbReference>
<evidence type="ECO:0000313" key="7">
    <source>
        <dbReference type="EMBL" id="MCP9292610.1"/>
    </source>
</evidence>
<organism evidence="7 8">
    <name type="scientific">Gracilimonas sediminicola</name>
    <dbReference type="NCBI Taxonomy" id="2952158"/>
    <lineage>
        <taxon>Bacteria</taxon>
        <taxon>Pseudomonadati</taxon>
        <taxon>Balneolota</taxon>
        <taxon>Balneolia</taxon>
        <taxon>Balneolales</taxon>
        <taxon>Balneolaceae</taxon>
        <taxon>Gracilimonas</taxon>
    </lineage>
</organism>
<proteinExistence type="inferred from homology"/>
<dbReference type="Gene3D" id="3.40.50.300">
    <property type="entry name" value="P-loop containing nucleotide triphosphate hydrolases"/>
    <property type="match status" value="1"/>
</dbReference>
<comment type="function">
    <text evidence="5">Catalyzes the phosphorylation of the 3'-hydroxyl group of dephosphocoenzyme A to form coenzyme A.</text>
</comment>
<dbReference type="InterPro" id="IPR027417">
    <property type="entry name" value="P-loop_NTPase"/>
</dbReference>
<dbReference type="PANTHER" id="PTHR10695:SF46">
    <property type="entry name" value="BIFUNCTIONAL COENZYME A SYNTHASE-RELATED"/>
    <property type="match status" value="1"/>
</dbReference>
<dbReference type="EMBL" id="JANDBC010000003">
    <property type="protein sequence ID" value="MCP9292610.1"/>
    <property type="molecule type" value="Genomic_DNA"/>
</dbReference>
<comment type="subcellular location">
    <subcellularLocation>
        <location evidence="5">Cytoplasm</location>
    </subcellularLocation>
</comment>
<dbReference type="RefSeq" id="WP_255135508.1">
    <property type="nucleotide sequence ID" value="NZ_JANDBC010000003.1"/>
</dbReference>
<sequence length="198" mass="22567">MIKAGITGGIGSGKTTFCKEWEKLGAFVLYADDFAKQLMQEDEELQHKIKQVFGNESYDANGNLNRPYLAQEAFQKGRVEELNNLVHPVLWDRAAELAKEKEREGVEVFTKEAAILLSKGRPEDLDYVIIVMANEDERIERTLERDHATELEIRNRMDKQPDFESLTHLADFVVLNNGSEDELKDKAVQILEEIKSVG</sequence>
<evidence type="ECO:0000256" key="4">
    <source>
        <dbReference type="ARBA" id="ARBA00022993"/>
    </source>
</evidence>
<reference evidence="7" key="1">
    <citation type="submission" date="2022-06" db="EMBL/GenBank/DDBJ databases">
        <title>Gracilimonas sp. CAU 1638 isolated from sea sediment.</title>
        <authorList>
            <person name="Kim W."/>
        </authorList>
    </citation>
    <scope>NUCLEOTIDE SEQUENCE</scope>
    <source>
        <strain evidence="7">CAU 1638</strain>
    </source>
</reference>
<evidence type="ECO:0000256" key="1">
    <source>
        <dbReference type="ARBA" id="ARBA00009018"/>
    </source>
</evidence>
<keyword evidence="5 7" id="KW-0808">Transferase</keyword>
<evidence type="ECO:0000256" key="3">
    <source>
        <dbReference type="ARBA" id="ARBA00022840"/>
    </source>
</evidence>
<name>A0A9X2L5F3_9BACT</name>
<evidence type="ECO:0000313" key="8">
    <source>
        <dbReference type="Proteomes" id="UP001139125"/>
    </source>
</evidence>
<accession>A0A9X2L5F3</accession>
<dbReference type="GO" id="GO:0005737">
    <property type="term" value="C:cytoplasm"/>
    <property type="evidence" value="ECO:0007669"/>
    <property type="project" value="UniProtKB-SubCell"/>
</dbReference>
<keyword evidence="2 5" id="KW-0547">Nucleotide-binding</keyword>
<dbReference type="InterPro" id="IPR001977">
    <property type="entry name" value="Depp_CoAkinase"/>
</dbReference>
<comment type="similarity">
    <text evidence="1 5">Belongs to the CoaE family.</text>
</comment>
<feature type="binding site" evidence="5">
    <location>
        <begin position="11"/>
        <end position="16"/>
    </location>
    <ligand>
        <name>ATP</name>
        <dbReference type="ChEBI" id="CHEBI:30616"/>
    </ligand>
</feature>